<comment type="cofactor">
    <cofactor evidence="1">
        <name>Mg(2+)</name>
        <dbReference type="ChEBI" id="CHEBI:18420"/>
    </cofactor>
</comment>
<protein>
    <submittedName>
        <fullName evidence="5">VRR-NUC domain protein</fullName>
    </submittedName>
</protein>
<accession>D7BDT9</accession>
<keyword evidence="3" id="KW-0378">Hydrolase</keyword>
<evidence type="ECO:0000313" key="5">
    <source>
        <dbReference type="EMBL" id="ADH63090.1"/>
    </source>
</evidence>
<dbReference type="EMBL" id="CP002042">
    <property type="protein sequence ID" value="ADH63090.1"/>
    <property type="molecule type" value="Genomic_DNA"/>
</dbReference>
<feature type="domain" description="VRR-NUC" evidence="4">
    <location>
        <begin position="18"/>
        <end position="105"/>
    </location>
</feature>
<evidence type="ECO:0000256" key="1">
    <source>
        <dbReference type="ARBA" id="ARBA00001946"/>
    </source>
</evidence>
<evidence type="ECO:0000256" key="2">
    <source>
        <dbReference type="ARBA" id="ARBA00022722"/>
    </source>
</evidence>
<dbReference type="Proteomes" id="UP000001916">
    <property type="component" value="Chromosome"/>
</dbReference>
<organism evidence="5 6">
    <name type="scientific">Allomeiothermus silvanus (strain ATCC 700542 / DSM 9946 / NBRC 106475 / NCIMB 13440 / VI-R2)</name>
    <name type="common">Thermus silvanus</name>
    <dbReference type="NCBI Taxonomy" id="526227"/>
    <lineage>
        <taxon>Bacteria</taxon>
        <taxon>Thermotogati</taxon>
        <taxon>Deinococcota</taxon>
        <taxon>Deinococci</taxon>
        <taxon>Thermales</taxon>
        <taxon>Thermaceae</taxon>
        <taxon>Allomeiothermus</taxon>
    </lineage>
</organism>
<dbReference type="STRING" id="526227.Mesil_1192"/>
<gene>
    <name evidence="5" type="ordered locus">Mesil_1192</name>
</gene>
<keyword evidence="6" id="KW-1185">Reference proteome</keyword>
<dbReference type="AlphaFoldDB" id="D7BDT9"/>
<dbReference type="Gene3D" id="3.40.1350.10">
    <property type="match status" value="1"/>
</dbReference>
<evidence type="ECO:0000313" key="6">
    <source>
        <dbReference type="Proteomes" id="UP000001916"/>
    </source>
</evidence>
<keyword evidence="2" id="KW-0540">Nuclease</keyword>
<dbReference type="GO" id="GO:0004518">
    <property type="term" value="F:nuclease activity"/>
    <property type="evidence" value="ECO:0007669"/>
    <property type="project" value="UniProtKB-KW"/>
</dbReference>
<dbReference type="OrthoDB" id="1033971at2"/>
<reference evidence="5 6" key="1">
    <citation type="journal article" date="2010" name="Stand. Genomic Sci.">
        <title>Complete genome sequence of Meiothermus silvanus type strain (VI-R2).</title>
        <authorList>
            <person name="Sikorski J."/>
            <person name="Tindall B.J."/>
            <person name="Lowry S."/>
            <person name="Lucas S."/>
            <person name="Nolan M."/>
            <person name="Copeland A."/>
            <person name="Glavina Del Rio T."/>
            <person name="Tice H."/>
            <person name="Cheng J.F."/>
            <person name="Han C."/>
            <person name="Pitluck S."/>
            <person name="Liolios K."/>
            <person name="Ivanova N."/>
            <person name="Mavromatis K."/>
            <person name="Mikhailova N."/>
            <person name="Pati A."/>
            <person name="Goodwin L."/>
            <person name="Chen A."/>
            <person name="Palaniappan K."/>
            <person name="Land M."/>
            <person name="Hauser L."/>
            <person name="Chang Y.J."/>
            <person name="Jeffries C.D."/>
            <person name="Rohde M."/>
            <person name="Goker M."/>
            <person name="Woyke T."/>
            <person name="Bristow J."/>
            <person name="Eisen J.A."/>
            <person name="Markowitz V."/>
            <person name="Hugenholtz P."/>
            <person name="Kyrpides N.C."/>
            <person name="Klenk H.P."/>
            <person name="Lapidus A."/>
        </authorList>
    </citation>
    <scope>NUCLEOTIDE SEQUENCE [LARGE SCALE GENOMIC DNA]</scope>
    <source>
        <strain evidence="6">ATCC 700542 / DSM 9946 / VI-R2</strain>
    </source>
</reference>
<dbReference type="GO" id="GO:0016788">
    <property type="term" value="F:hydrolase activity, acting on ester bonds"/>
    <property type="evidence" value="ECO:0007669"/>
    <property type="project" value="InterPro"/>
</dbReference>
<dbReference type="RefSeq" id="WP_013157667.1">
    <property type="nucleotide sequence ID" value="NC_014212.1"/>
</dbReference>
<dbReference type="GO" id="GO:0003676">
    <property type="term" value="F:nucleic acid binding"/>
    <property type="evidence" value="ECO:0007669"/>
    <property type="project" value="InterPro"/>
</dbReference>
<sequence length="111" mass="12604">MPGAMDTHSFRRRLAEAMSEAEIQQGIVRYLRATGWVVLEIKGNAKRGGTVFQTKGIPDLYAARKGRSLWLEVKRPGQRPRPEQEALHERLRQEGCEVHVIDGIEALEKLL</sequence>
<dbReference type="InterPro" id="IPR014883">
    <property type="entry name" value="VRR_NUC"/>
</dbReference>
<evidence type="ECO:0000259" key="4">
    <source>
        <dbReference type="SMART" id="SM00990"/>
    </source>
</evidence>
<name>D7BDT9_ALLS1</name>
<dbReference type="KEGG" id="msv:Mesil_1192"/>
<dbReference type="InterPro" id="IPR011856">
    <property type="entry name" value="tRNA_endonuc-like_dom_sf"/>
</dbReference>
<dbReference type="HOGENOM" id="CLU_2155321_0_0_0"/>
<proteinExistence type="predicted"/>
<dbReference type="SMART" id="SM00990">
    <property type="entry name" value="VRR_NUC"/>
    <property type="match status" value="1"/>
</dbReference>
<evidence type="ECO:0000256" key="3">
    <source>
        <dbReference type="ARBA" id="ARBA00022801"/>
    </source>
</evidence>